<name>A0ABM5YWT2_9BACT</name>
<keyword evidence="1" id="KW-1133">Transmembrane helix</keyword>
<sequence length="72" mass="8540">MDDPFIMMKFFLYLIMLILIFEIVAAFSKLFRAKTGDKIAFPLPWTHDPCRLRIKGFVKTVDRKDQVRPVFC</sequence>
<keyword evidence="1" id="KW-0812">Transmembrane</keyword>
<evidence type="ECO:0000313" key="2">
    <source>
        <dbReference type="EMBL" id="AMK11758.1"/>
    </source>
</evidence>
<keyword evidence="1" id="KW-0472">Membrane</keyword>
<feature type="transmembrane region" description="Helical" evidence="1">
    <location>
        <begin position="6"/>
        <end position="28"/>
    </location>
</feature>
<accession>A0ABM5YWT2</accession>
<dbReference type="EMBL" id="CP014206">
    <property type="protein sequence ID" value="AMK11758.1"/>
    <property type="molecule type" value="Genomic_DNA"/>
</dbReference>
<protein>
    <submittedName>
        <fullName evidence="2">Uncharacterized protein</fullName>
    </submittedName>
</protein>
<proteinExistence type="predicted"/>
<dbReference type="Proteomes" id="UP000055611">
    <property type="component" value="Chromosome"/>
</dbReference>
<gene>
    <name evidence="2" type="ORF">AWY79_11860</name>
</gene>
<organism evidence="2 3">
    <name type="scientific">Pseudodesulfovibrio indicus</name>
    <dbReference type="NCBI Taxonomy" id="1716143"/>
    <lineage>
        <taxon>Bacteria</taxon>
        <taxon>Pseudomonadati</taxon>
        <taxon>Thermodesulfobacteriota</taxon>
        <taxon>Desulfovibrionia</taxon>
        <taxon>Desulfovibrionales</taxon>
        <taxon>Desulfovibrionaceae</taxon>
    </lineage>
</organism>
<reference evidence="2 3" key="1">
    <citation type="journal article" date="2016" name="Front. Microbiol.">
        <title>Genome Sequence of the Piezophilic, Mesophilic Sulfate-Reducing Bacterium Desulfovibrio indicus J2T.</title>
        <authorList>
            <person name="Cao J."/>
            <person name="Maignien L."/>
            <person name="Shao Z."/>
            <person name="Alain K."/>
            <person name="Jebbar M."/>
        </authorList>
    </citation>
    <scope>NUCLEOTIDE SEQUENCE [LARGE SCALE GENOMIC DNA]</scope>
    <source>
        <strain evidence="2 3">J2</strain>
    </source>
</reference>
<evidence type="ECO:0000313" key="3">
    <source>
        <dbReference type="Proteomes" id="UP000055611"/>
    </source>
</evidence>
<evidence type="ECO:0000256" key="1">
    <source>
        <dbReference type="SAM" id="Phobius"/>
    </source>
</evidence>
<keyword evidence="3" id="KW-1185">Reference proteome</keyword>